<gene>
    <name evidence="2" type="ORF">IRJ41_002859</name>
</gene>
<name>A0A9W7WSC8_TRIRA</name>
<keyword evidence="3" id="KW-1185">Reference proteome</keyword>
<dbReference type="Proteomes" id="UP001059041">
    <property type="component" value="Linkage Group LG7"/>
</dbReference>
<comment type="caution">
    <text evidence="2">The sequence shown here is derived from an EMBL/GenBank/DDBJ whole genome shotgun (WGS) entry which is preliminary data.</text>
</comment>
<evidence type="ECO:0000256" key="1">
    <source>
        <dbReference type="SAM" id="MobiDB-lite"/>
    </source>
</evidence>
<evidence type="ECO:0000313" key="2">
    <source>
        <dbReference type="EMBL" id="KAI7807380.1"/>
    </source>
</evidence>
<protein>
    <submittedName>
        <fullName evidence="2">Uncharacterized protein</fullName>
    </submittedName>
</protein>
<feature type="region of interest" description="Disordered" evidence="1">
    <location>
        <begin position="1"/>
        <end position="50"/>
    </location>
</feature>
<feature type="region of interest" description="Disordered" evidence="1">
    <location>
        <begin position="163"/>
        <end position="184"/>
    </location>
</feature>
<dbReference type="AlphaFoldDB" id="A0A9W7WSC8"/>
<accession>A0A9W7WSC8</accession>
<dbReference type="EMBL" id="JAFHDT010000007">
    <property type="protein sequence ID" value="KAI7807380.1"/>
    <property type="molecule type" value="Genomic_DNA"/>
</dbReference>
<evidence type="ECO:0000313" key="3">
    <source>
        <dbReference type="Proteomes" id="UP001059041"/>
    </source>
</evidence>
<feature type="region of interest" description="Disordered" evidence="1">
    <location>
        <begin position="63"/>
        <end position="122"/>
    </location>
</feature>
<feature type="compositionally biased region" description="Polar residues" evidence="1">
    <location>
        <begin position="23"/>
        <end position="32"/>
    </location>
</feature>
<reference evidence="2" key="1">
    <citation type="submission" date="2021-02" db="EMBL/GenBank/DDBJ databases">
        <title>Comparative genomics reveals that relaxation of natural selection precedes convergent phenotypic evolution of cavefish.</title>
        <authorList>
            <person name="Peng Z."/>
        </authorList>
    </citation>
    <scope>NUCLEOTIDE SEQUENCE</scope>
    <source>
        <tissue evidence="2">Muscle</tissue>
    </source>
</reference>
<proteinExistence type="predicted"/>
<feature type="compositionally biased region" description="Polar residues" evidence="1">
    <location>
        <begin position="79"/>
        <end position="102"/>
    </location>
</feature>
<organism evidence="2 3">
    <name type="scientific">Triplophysa rosa</name>
    <name type="common">Cave loach</name>
    <dbReference type="NCBI Taxonomy" id="992332"/>
    <lineage>
        <taxon>Eukaryota</taxon>
        <taxon>Metazoa</taxon>
        <taxon>Chordata</taxon>
        <taxon>Craniata</taxon>
        <taxon>Vertebrata</taxon>
        <taxon>Euteleostomi</taxon>
        <taxon>Actinopterygii</taxon>
        <taxon>Neopterygii</taxon>
        <taxon>Teleostei</taxon>
        <taxon>Ostariophysi</taxon>
        <taxon>Cypriniformes</taxon>
        <taxon>Nemacheilidae</taxon>
        <taxon>Triplophysa</taxon>
    </lineage>
</organism>
<sequence>MADTMMYDRNGPSSVYGALQRTPARSTANSRDCLTPPVGSTDGDGSARRDGVKKRTFWNWRKGRKAGQSANEVAVVPADNSTEGETSGQQVSVEVHLNQETLVSEPDGDGSGKRDEVKKKKKRFWKWRKGREATEVAVVPADNSTEGETSGQQVSVEVHLNQETLVSEPDGDGSGKRDEVKKKKKRFWKWRKGREATEVAVVPADNSTEGK</sequence>